<keyword evidence="2" id="KW-1185">Reference proteome</keyword>
<comment type="caution">
    <text evidence="1">The sequence shown here is derived from an EMBL/GenBank/DDBJ whole genome shotgun (WGS) entry which is preliminary data.</text>
</comment>
<dbReference type="EMBL" id="BAAFRS010000194">
    <property type="protein sequence ID" value="GAB1224355.1"/>
    <property type="molecule type" value="Genomic_DNA"/>
</dbReference>
<gene>
    <name evidence="1" type="ORF">ENUP19_0194G0011</name>
</gene>
<reference evidence="1 2" key="1">
    <citation type="journal article" date="2019" name="PLoS Negl. Trop. Dis.">
        <title>Whole genome sequencing of Entamoeba nuttalli reveals mammalian host-related molecular signatures and a novel octapeptide-repeat surface protein.</title>
        <authorList>
            <person name="Tanaka M."/>
            <person name="Makiuchi T."/>
            <person name="Komiyama T."/>
            <person name="Shiina T."/>
            <person name="Osaki K."/>
            <person name="Tachibana H."/>
        </authorList>
    </citation>
    <scope>NUCLEOTIDE SEQUENCE [LARGE SCALE GENOMIC DNA]</scope>
    <source>
        <strain evidence="1 2">P19-061405</strain>
    </source>
</reference>
<name>A0ABQ0DNE0_9EUKA</name>
<evidence type="ECO:0000313" key="2">
    <source>
        <dbReference type="Proteomes" id="UP001628156"/>
    </source>
</evidence>
<accession>A0ABQ0DNE0</accession>
<protein>
    <submittedName>
        <fullName evidence="1">Uncharacterized protein</fullName>
    </submittedName>
</protein>
<proteinExistence type="predicted"/>
<organism evidence="1 2">
    <name type="scientific">Entamoeba nuttalli</name>
    <dbReference type="NCBI Taxonomy" id="412467"/>
    <lineage>
        <taxon>Eukaryota</taxon>
        <taxon>Amoebozoa</taxon>
        <taxon>Evosea</taxon>
        <taxon>Archamoebae</taxon>
        <taxon>Mastigamoebida</taxon>
        <taxon>Entamoebidae</taxon>
        <taxon>Entamoeba</taxon>
    </lineage>
</organism>
<sequence length="65" mass="7621">MSVKERMTFIFYYNDTNGLLIIIKSNIEDATQFLNNTVSIVFGIHNVFDEIKYNDMLLGRNKNNE</sequence>
<evidence type="ECO:0000313" key="1">
    <source>
        <dbReference type="EMBL" id="GAB1224355.1"/>
    </source>
</evidence>
<dbReference type="Proteomes" id="UP001628156">
    <property type="component" value="Unassembled WGS sequence"/>
</dbReference>